<dbReference type="EMBL" id="SPHZ02000008">
    <property type="protein sequence ID" value="KAF0902487.1"/>
    <property type="molecule type" value="Genomic_DNA"/>
</dbReference>
<evidence type="ECO:0000313" key="3">
    <source>
        <dbReference type="EMBL" id="KAF0902487.1"/>
    </source>
</evidence>
<feature type="region of interest" description="Disordered" evidence="1">
    <location>
        <begin position="1"/>
        <end position="29"/>
    </location>
</feature>
<dbReference type="PANTHER" id="PTHR31860:SF3">
    <property type="entry name" value="PROTEIN, PUTATIVE (DUF639)-RELATED"/>
    <property type="match status" value="1"/>
</dbReference>
<feature type="region of interest" description="Disordered" evidence="1">
    <location>
        <begin position="859"/>
        <end position="894"/>
    </location>
</feature>
<feature type="compositionally biased region" description="Basic and acidic residues" evidence="1">
    <location>
        <begin position="140"/>
        <end position="152"/>
    </location>
</feature>
<keyword evidence="2" id="KW-0472">Membrane</keyword>
<comment type="caution">
    <text evidence="3">The sequence shown here is derived from an EMBL/GenBank/DDBJ whole genome shotgun (WGS) entry which is preliminary data.</text>
</comment>
<name>A0A6G1CQW6_9ORYZ</name>
<sequence>GVQIPEASSPSPLRFPNCSSRVSAAPTPNQWNRSKVWYARLRTTSSPPCPPPIVVVRGRDGGDGATMLQLRVQPPRLMPLPRRRVAAGHHRRRRAAAPPPALALRSQWRIPEVDADAVQERVRSWLSRARGAIADAANAAREKGRHKEEAEGRKKRRKEALEEQALVAVPEITVERRVGRGWVSLDAVVAIEQFARLNGLTGRKVQRIFEALAPEHVHNDARNLVEYCCFRYLSRDNSDLHPSLKELAFQRLIFMTMLAWEDPYGEDDDTESSLDNYSILGRLVGEDAFVRIAPAVAGVADVSTAHYLFRALVGSEKGLSLDLWTTYLAELLKVHHGRQTHKSGGRFLSDEQVLCIGSSRKRPVLKWEENTAWPGHLTLTNKALYFEAIGLTGTNKPLKLDLTDRNSRAEKAKVGPFGSKLFDSAVSVSSGSVSNEWTLEFVDFGGEMRRDVWLAFISEIISVYRFIHEYGPRDDDPAIHHVYGAHKGKKRAVSSAANSIARLQSLQFIHRLYEDPAKLVQFSYLSNAPFGDVVLQTLAVKFWGGPLVTNSKAASQRTSQWHRPSEDSSSAHAHIFDIDGSVYLRKWMTSPSWTSSHSANFWRNSSVKHGVVLSKSLVVADKNLVEKAMVACKEKSKIVERTQATIVAATIEGIPSNIDLFKELILPFAITSEKFNKLKRWENPRSTACFLLVVYTIIFRNMLSYVFPFALMMMALSMLALKGLKEQGRLGRSFGKVTIKDQPPSNTIQKIIALKEAMASVENYLQNLNVSLLKMRTIFLAGQPEVTTQVALVLLASSAVLLVVPFKYVLAFFIFDQFTRELEFRREMVKAFMNFMKERWESIHAAPVVVLPYEDSSENNKTLPAKSTQQTESGSVQSSDTYMNSRNGTCTLDI</sequence>
<proteinExistence type="predicted"/>
<protein>
    <submittedName>
        <fullName evidence="3">Uncharacterized protein</fullName>
    </submittedName>
</protein>
<evidence type="ECO:0000256" key="2">
    <source>
        <dbReference type="SAM" id="Phobius"/>
    </source>
</evidence>
<gene>
    <name evidence="3" type="ORF">E2562_017889</name>
</gene>
<dbReference type="Proteomes" id="UP000479710">
    <property type="component" value="Unassembled WGS sequence"/>
</dbReference>
<dbReference type="OrthoDB" id="634852at2759"/>
<evidence type="ECO:0000256" key="1">
    <source>
        <dbReference type="SAM" id="MobiDB-lite"/>
    </source>
</evidence>
<evidence type="ECO:0000313" key="4">
    <source>
        <dbReference type="Proteomes" id="UP000479710"/>
    </source>
</evidence>
<dbReference type="Pfam" id="PF04842">
    <property type="entry name" value="DUF639"/>
    <property type="match status" value="1"/>
</dbReference>
<dbReference type="AlphaFoldDB" id="A0A6G1CQW6"/>
<feature type="non-terminal residue" evidence="3">
    <location>
        <position position="1"/>
    </location>
</feature>
<organism evidence="3 4">
    <name type="scientific">Oryza meyeriana var. granulata</name>
    <dbReference type="NCBI Taxonomy" id="110450"/>
    <lineage>
        <taxon>Eukaryota</taxon>
        <taxon>Viridiplantae</taxon>
        <taxon>Streptophyta</taxon>
        <taxon>Embryophyta</taxon>
        <taxon>Tracheophyta</taxon>
        <taxon>Spermatophyta</taxon>
        <taxon>Magnoliopsida</taxon>
        <taxon>Liliopsida</taxon>
        <taxon>Poales</taxon>
        <taxon>Poaceae</taxon>
        <taxon>BOP clade</taxon>
        <taxon>Oryzoideae</taxon>
        <taxon>Oryzeae</taxon>
        <taxon>Oryzinae</taxon>
        <taxon>Oryza</taxon>
        <taxon>Oryza meyeriana</taxon>
    </lineage>
</organism>
<keyword evidence="4" id="KW-1185">Reference proteome</keyword>
<feature type="transmembrane region" description="Helical" evidence="2">
    <location>
        <begin position="702"/>
        <end position="721"/>
    </location>
</feature>
<keyword evidence="2" id="KW-0812">Transmembrane</keyword>
<dbReference type="InterPro" id="IPR006927">
    <property type="entry name" value="DUF639"/>
</dbReference>
<feature type="region of interest" description="Disordered" evidence="1">
    <location>
        <begin position="137"/>
        <end position="157"/>
    </location>
</feature>
<feature type="transmembrane region" description="Helical" evidence="2">
    <location>
        <begin position="790"/>
        <end position="815"/>
    </location>
</feature>
<reference evidence="3 4" key="1">
    <citation type="submission" date="2019-11" db="EMBL/GenBank/DDBJ databases">
        <title>Whole genome sequence of Oryza granulata.</title>
        <authorList>
            <person name="Li W."/>
        </authorList>
    </citation>
    <scope>NUCLEOTIDE SEQUENCE [LARGE SCALE GENOMIC DNA]</scope>
    <source>
        <strain evidence="4">cv. Menghai</strain>
        <tissue evidence="3">Leaf</tissue>
    </source>
</reference>
<accession>A0A6G1CQW6</accession>
<keyword evidence="2" id="KW-1133">Transmembrane helix</keyword>
<dbReference type="PANTHER" id="PTHR31860">
    <property type="entry name" value="HEAT-INDUCIBLE TRANSCRIPTION REPRESSOR (DUF639)-RELATED"/>
    <property type="match status" value="1"/>
</dbReference>